<feature type="region of interest" description="Disordered" evidence="1">
    <location>
        <begin position="1"/>
        <end position="22"/>
    </location>
</feature>
<dbReference type="Proteomes" id="UP001341840">
    <property type="component" value="Unassembled WGS sequence"/>
</dbReference>
<name>A0ABU6Q470_9FABA</name>
<feature type="region of interest" description="Disordered" evidence="1">
    <location>
        <begin position="58"/>
        <end position="83"/>
    </location>
</feature>
<evidence type="ECO:0000313" key="2">
    <source>
        <dbReference type="EMBL" id="MED6106234.1"/>
    </source>
</evidence>
<proteinExistence type="predicted"/>
<evidence type="ECO:0000313" key="3">
    <source>
        <dbReference type="Proteomes" id="UP001341840"/>
    </source>
</evidence>
<reference evidence="2 3" key="1">
    <citation type="journal article" date="2023" name="Plants (Basel)">
        <title>Bridging the Gap: Combining Genomics and Transcriptomics Approaches to Understand Stylosanthes scabra, an Orphan Legume from the Brazilian Caatinga.</title>
        <authorList>
            <person name="Ferreira-Neto J.R.C."/>
            <person name="da Silva M.D."/>
            <person name="Binneck E."/>
            <person name="de Melo N.F."/>
            <person name="da Silva R.H."/>
            <person name="de Melo A.L.T.M."/>
            <person name="Pandolfi V."/>
            <person name="Bustamante F.O."/>
            <person name="Brasileiro-Vidal A.C."/>
            <person name="Benko-Iseppon A.M."/>
        </authorList>
    </citation>
    <scope>NUCLEOTIDE SEQUENCE [LARGE SCALE GENOMIC DNA]</scope>
    <source>
        <tissue evidence="2">Leaves</tissue>
    </source>
</reference>
<feature type="compositionally biased region" description="Basic and acidic residues" evidence="1">
    <location>
        <begin position="1"/>
        <end position="11"/>
    </location>
</feature>
<protein>
    <submittedName>
        <fullName evidence="2">Uncharacterized protein</fullName>
    </submittedName>
</protein>
<feature type="non-terminal residue" evidence="2">
    <location>
        <position position="83"/>
    </location>
</feature>
<organism evidence="2 3">
    <name type="scientific">Stylosanthes scabra</name>
    <dbReference type="NCBI Taxonomy" id="79078"/>
    <lineage>
        <taxon>Eukaryota</taxon>
        <taxon>Viridiplantae</taxon>
        <taxon>Streptophyta</taxon>
        <taxon>Embryophyta</taxon>
        <taxon>Tracheophyta</taxon>
        <taxon>Spermatophyta</taxon>
        <taxon>Magnoliopsida</taxon>
        <taxon>eudicotyledons</taxon>
        <taxon>Gunneridae</taxon>
        <taxon>Pentapetalae</taxon>
        <taxon>rosids</taxon>
        <taxon>fabids</taxon>
        <taxon>Fabales</taxon>
        <taxon>Fabaceae</taxon>
        <taxon>Papilionoideae</taxon>
        <taxon>50 kb inversion clade</taxon>
        <taxon>dalbergioids sensu lato</taxon>
        <taxon>Dalbergieae</taxon>
        <taxon>Pterocarpus clade</taxon>
        <taxon>Stylosanthes</taxon>
    </lineage>
</organism>
<accession>A0ABU6Q470</accession>
<dbReference type="EMBL" id="JASCZI010000006">
    <property type="protein sequence ID" value="MED6106234.1"/>
    <property type="molecule type" value="Genomic_DNA"/>
</dbReference>
<evidence type="ECO:0000256" key="1">
    <source>
        <dbReference type="SAM" id="MobiDB-lite"/>
    </source>
</evidence>
<sequence>MDTTEEKEHLIRSPASTASLEEIGFEEAQRRRRSCSVHTGNPDFHLYLLHRIQDLRHQAAGEQEEEEKEAQCRHRRGAAAVQT</sequence>
<comment type="caution">
    <text evidence="2">The sequence shown here is derived from an EMBL/GenBank/DDBJ whole genome shotgun (WGS) entry which is preliminary data.</text>
</comment>
<gene>
    <name evidence="2" type="ORF">PIB30_003193</name>
</gene>
<keyword evidence="3" id="KW-1185">Reference proteome</keyword>